<protein>
    <submittedName>
        <fullName evidence="3">Phage holin family protein</fullName>
    </submittedName>
</protein>
<keyword evidence="2" id="KW-0472">Membrane</keyword>
<evidence type="ECO:0000256" key="1">
    <source>
        <dbReference type="SAM" id="MobiDB-lite"/>
    </source>
</evidence>
<feature type="transmembrane region" description="Helical" evidence="2">
    <location>
        <begin position="72"/>
        <end position="97"/>
    </location>
</feature>
<keyword evidence="2" id="KW-0812">Transmembrane</keyword>
<keyword evidence="2" id="KW-1133">Transmembrane helix</keyword>
<evidence type="ECO:0000313" key="3">
    <source>
        <dbReference type="EMBL" id="MCJ0826790.1"/>
    </source>
</evidence>
<dbReference type="RefSeq" id="WP_243322633.1">
    <property type="nucleotide sequence ID" value="NZ_JALGCL010000005.1"/>
</dbReference>
<proteinExistence type="predicted"/>
<name>A0ABT0A758_9GAMM</name>
<organism evidence="3 4">
    <name type="scientific">Cognatiluteimonas sedimenti</name>
    <dbReference type="NCBI Taxonomy" id="2927791"/>
    <lineage>
        <taxon>Bacteria</taxon>
        <taxon>Pseudomonadati</taxon>
        <taxon>Pseudomonadota</taxon>
        <taxon>Gammaproteobacteria</taxon>
        <taxon>Lysobacterales</taxon>
        <taxon>Lysobacteraceae</taxon>
        <taxon>Cognatiluteimonas</taxon>
    </lineage>
</organism>
<feature type="transmembrane region" description="Helical" evidence="2">
    <location>
        <begin position="103"/>
        <end position="127"/>
    </location>
</feature>
<feature type="region of interest" description="Disordered" evidence="1">
    <location>
        <begin position="158"/>
        <end position="191"/>
    </location>
</feature>
<keyword evidence="4" id="KW-1185">Reference proteome</keyword>
<evidence type="ECO:0000256" key="2">
    <source>
        <dbReference type="SAM" id="Phobius"/>
    </source>
</evidence>
<dbReference type="Proteomes" id="UP001165423">
    <property type="component" value="Unassembled WGS sequence"/>
</dbReference>
<gene>
    <name evidence="3" type="ORF">MQC88_12645</name>
</gene>
<accession>A0ABT0A758</accession>
<comment type="caution">
    <text evidence="3">The sequence shown here is derived from an EMBL/GenBank/DDBJ whole genome shotgun (WGS) entry which is preliminary data.</text>
</comment>
<evidence type="ECO:0000313" key="4">
    <source>
        <dbReference type="Proteomes" id="UP001165423"/>
    </source>
</evidence>
<sequence length="191" mass="19594">MSAKGDARSDDNDGRGDTRDAGVDAACIDEALRALGQTGRATLGAGRDAGKAFRILLAADISLARSAFGRTLALTGVAIAFGASAWLLLMATLIVWLSRGLGWAWSLSLLLTAGLSIAVTAAAAWMAMRYFEHTRLQATRRQLARLGVGELAGLMPDAGSGASTEAAAERVADASGGEPLKKGLGVDITPP</sequence>
<dbReference type="EMBL" id="JALGCL010000005">
    <property type="protein sequence ID" value="MCJ0826790.1"/>
    <property type="molecule type" value="Genomic_DNA"/>
</dbReference>
<reference evidence="3 4" key="1">
    <citation type="submission" date="2022-03" db="EMBL/GenBank/DDBJ databases">
        <title>Luteimonas soily sp. nov., a novel bacterium isolated from the soil.</title>
        <authorList>
            <person name="Zhang X."/>
        </authorList>
    </citation>
    <scope>NUCLEOTIDE SEQUENCE [LARGE SCALE GENOMIC DNA]</scope>
    <source>
        <strain evidence="3 4">50</strain>
    </source>
</reference>